<protein>
    <submittedName>
        <fullName evidence="2">Uncharacterized protein</fullName>
    </submittedName>
</protein>
<proteinExistence type="predicted"/>
<evidence type="ECO:0000313" key="2">
    <source>
        <dbReference type="EMBL" id="SER70741.1"/>
    </source>
</evidence>
<accession>A0A1H9RCU3</accession>
<dbReference type="EMBL" id="FOGJ01000009">
    <property type="protein sequence ID" value="SER70741.1"/>
    <property type="molecule type" value="Genomic_DNA"/>
</dbReference>
<keyword evidence="1" id="KW-0812">Transmembrane</keyword>
<sequence length="58" mass="6542">MELMKTNKTVSAKSRWSFIGGIAGLLLLFLYIQKTIVYDGKEYTFGTIVDPVKLIESL</sequence>
<dbReference type="AlphaFoldDB" id="A0A1H9RCU3"/>
<evidence type="ECO:0000256" key="1">
    <source>
        <dbReference type="SAM" id="Phobius"/>
    </source>
</evidence>
<keyword evidence="1" id="KW-1133">Transmembrane helix</keyword>
<evidence type="ECO:0000313" key="3">
    <source>
        <dbReference type="Proteomes" id="UP000182584"/>
    </source>
</evidence>
<name>A0A1H9RCU3_BUTFI</name>
<dbReference type="Proteomes" id="UP000182584">
    <property type="component" value="Unassembled WGS sequence"/>
</dbReference>
<gene>
    <name evidence="2" type="ORF">SAMN04487884_109123</name>
</gene>
<reference evidence="2 3" key="1">
    <citation type="submission" date="2016-10" db="EMBL/GenBank/DDBJ databases">
        <authorList>
            <person name="de Groot N.N."/>
        </authorList>
    </citation>
    <scope>NUCLEOTIDE SEQUENCE [LARGE SCALE GENOMIC DNA]</scope>
    <source>
        <strain evidence="2 3">AR40</strain>
    </source>
</reference>
<keyword evidence="1" id="KW-0472">Membrane</keyword>
<feature type="transmembrane region" description="Helical" evidence="1">
    <location>
        <begin position="15"/>
        <end position="32"/>
    </location>
</feature>
<organism evidence="2 3">
    <name type="scientific">Butyrivibrio fibrisolvens</name>
    <dbReference type="NCBI Taxonomy" id="831"/>
    <lineage>
        <taxon>Bacteria</taxon>
        <taxon>Bacillati</taxon>
        <taxon>Bacillota</taxon>
        <taxon>Clostridia</taxon>
        <taxon>Lachnospirales</taxon>
        <taxon>Lachnospiraceae</taxon>
        <taxon>Butyrivibrio</taxon>
    </lineage>
</organism>